<evidence type="ECO:0000259" key="1">
    <source>
        <dbReference type="Pfam" id="PF03432"/>
    </source>
</evidence>
<keyword evidence="3" id="KW-1185">Reference proteome</keyword>
<sequence>MRGVAIWTSRSPRRSPVWHGRKRSRWPDMARSEARGVGPALFDRDWSRVSGSWQGLAKKAQMVRAARGYSPAIFKPISKGGCHTGAQLKAQLTYLTTKSSHILDSRGTHDGKKILTEAEIDRVVRRFENQWGERHSPKLGHTSHLLMAFPVGTSGEEVRAITESVCERFFQGEGSQFDYIAAIHQDRAHPHAHIVLNRRSKDGEMFFLGKDHHFNYDAFRLAMVEAAQVHGIRLEATRRLDRGVTTYRAEIDEVYKARDEGRPPVERQRTGADLAAALETVARNALTYRGLAAEASRSNFEDVAEALERASTILANGGQIQSDGAIYMSQDETAFDTLITEFSQNIRQIEAAIDRAPAAERPEIERKLTDVLASVAHLNPLGDRSAALLDAPSRDGVYARANMREDQMDRLDDDAVKARLTEALQGTGIDPEAVAARMREGAGNAALERQWLAQDLRAIAKAGDLDLEKGEDREEALDRLEAVHVRLGDTLTNARILRAVDEVDDTKDDPVALAERVTLPERERAAGEPDIFAASERRDFQDLVAQFRRTDFDHPFSDDPSVRRAGAVEVEEARAAFNAFAQRSPDHAELASMAWDKITDSRKPQEFAVDEKDRRLHAGDMDLALRHHSDELGPITEDARTVARYRAEMPDDAFGAAVQNEINQLRAMGASRAYISERSFDIEDKARQDYAERRFMAETAPEVLTFLQRAEAEDVKLLSETDGQRLIAQIDRNLTPDAVTALRAGHADVLEKFTEHPLRQLELAKAYLESSEVTAHGPAMERVLDALAEEQIETQRARHAAAHGEKGITHG</sequence>
<dbReference type="InterPro" id="IPR005094">
    <property type="entry name" value="Endonuclease_MobA/VirD2"/>
</dbReference>
<dbReference type="Proteomes" id="UP001205601">
    <property type="component" value="Unassembled WGS sequence"/>
</dbReference>
<comment type="caution">
    <text evidence="2">The sequence shown here is derived from an EMBL/GenBank/DDBJ whole genome shotgun (WGS) entry which is preliminary data.</text>
</comment>
<reference evidence="3" key="1">
    <citation type="submission" date="2023-07" db="EMBL/GenBank/DDBJ databases">
        <title>Defluviimonas sediminis sp. nov., isolated from mangrove sediment.</title>
        <authorList>
            <person name="Liu L."/>
            <person name="Li J."/>
            <person name="Huang Y."/>
            <person name="Pan J."/>
            <person name="Li M."/>
        </authorList>
    </citation>
    <scope>NUCLEOTIDE SEQUENCE [LARGE SCALE GENOMIC DNA]</scope>
    <source>
        <strain evidence="3">FT324</strain>
    </source>
</reference>
<dbReference type="Pfam" id="PF03432">
    <property type="entry name" value="Relaxase"/>
    <property type="match status" value="1"/>
</dbReference>
<dbReference type="Gene3D" id="3.30.930.30">
    <property type="match status" value="1"/>
</dbReference>
<evidence type="ECO:0000313" key="3">
    <source>
        <dbReference type="Proteomes" id="UP001205601"/>
    </source>
</evidence>
<feature type="domain" description="MobA/VirD2-like nuclease" evidence="1">
    <location>
        <begin position="118"/>
        <end position="231"/>
    </location>
</feature>
<protein>
    <submittedName>
        <fullName evidence="2">Relaxase/mobilization nuclease domain-containing protein</fullName>
    </submittedName>
</protein>
<dbReference type="EMBL" id="JAOCQF010000009">
    <property type="protein sequence ID" value="MCT8331960.1"/>
    <property type="molecule type" value="Genomic_DNA"/>
</dbReference>
<dbReference type="RefSeq" id="WP_261497822.1">
    <property type="nucleotide sequence ID" value="NZ_JAOCQF010000009.1"/>
</dbReference>
<name>A0ABT2NSM6_9RHOB</name>
<evidence type="ECO:0000313" key="2">
    <source>
        <dbReference type="EMBL" id="MCT8331960.1"/>
    </source>
</evidence>
<gene>
    <name evidence="2" type="ORF">N5I32_20780</name>
</gene>
<accession>A0ABT2NSM6</accession>
<proteinExistence type="predicted"/>
<organism evidence="2 3">
    <name type="scientific">Albidovulum sediminis</name>
    <dbReference type="NCBI Taxonomy" id="3066345"/>
    <lineage>
        <taxon>Bacteria</taxon>
        <taxon>Pseudomonadati</taxon>
        <taxon>Pseudomonadota</taxon>
        <taxon>Alphaproteobacteria</taxon>
        <taxon>Rhodobacterales</taxon>
        <taxon>Paracoccaceae</taxon>
        <taxon>Albidovulum</taxon>
    </lineage>
</organism>